<proteinExistence type="predicted"/>
<dbReference type="EMBL" id="SMMG02000009">
    <property type="protein sequence ID" value="KAA3460328.1"/>
    <property type="molecule type" value="Genomic_DNA"/>
</dbReference>
<dbReference type="AlphaFoldDB" id="A0A5B6USW6"/>
<dbReference type="Proteomes" id="UP000325315">
    <property type="component" value="Unassembled WGS sequence"/>
</dbReference>
<protein>
    <submittedName>
        <fullName evidence="1">Uncharacterized protein</fullName>
    </submittedName>
</protein>
<sequence>MAQAGEKDRACHSNLASDLPTLPGFDRNLQSHLVPGKKPSLCKPGGVFSVHHHDLVCSCQLQEPAGIHLWELLQIRLRFLDASAWTLSTGKEPANPLLTTFMFPIKLAAQLQVEELLNW</sequence>
<gene>
    <name evidence="1" type="ORF">EPI10_027006</name>
</gene>
<reference evidence="2" key="1">
    <citation type="journal article" date="2019" name="Plant Biotechnol. J.">
        <title>Genome sequencing of the Australian wild diploid species Gossypium australe highlights disease resistance and delayed gland morphogenesis.</title>
        <authorList>
            <person name="Cai Y."/>
            <person name="Cai X."/>
            <person name="Wang Q."/>
            <person name="Wang P."/>
            <person name="Zhang Y."/>
            <person name="Cai C."/>
            <person name="Xu Y."/>
            <person name="Wang K."/>
            <person name="Zhou Z."/>
            <person name="Wang C."/>
            <person name="Geng S."/>
            <person name="Li B."/>
            <person name="Dong Q."/>
            <person name="Hou Y."/>
            <person name="Wang H."/>
            <person name="Ai P."/>
            <person name="Liu Z."/>
            <person name="Yi F."/>
            <person name="Sun M."/>
            <person name="An G."/>
            <person name="Cheng J."/>
            <person name="Zhang Y."/>
            <person name="Shi Q."/>
            <person name="Xie Y."/>
            <person name="Shi X."/>
            <person name="Chang Y."/>
            <person name="Huang F."/>
            <person name="Chen Y."/>
            <person name="Hong S."/>
            <person name="Mi L."/>
            <person name="Sun Q."/>
            <person name="Zhang L."/>
            <person name="Zhou B."/>
            <person name="Peng R."/>
            <person name="Zhang X."/>
            <person name="Liu F."/>
        </authorList>
    </citation>
    <scope>NUCLEOTIDE SEQUENCE [LARGE SCALE GENOMIC DNA]</scope>
    <source>
        <strain evidence="2">cv. PA1801</strain>
    </source>
</reference>
<evidence type="ECO:0000313" key="2">
    <source>
        <dbReference type="Proteomes" id="UP000325315"/>
    </source>
</evidence>
<evidence type="ECO:0000313" key="1">
    <source>
        <dbReference type="EMBL" id="KAA3460328.1"/>
    </source>
</evidence>
<keyword evidence="2" id="KW-1185">Reference proteome</keyword>
<accession>A0A5B6USW6</accession>
<name>A0A5B6USW6_9ROSI</name>
<comment type="caution">
    <text evidence="1">The sequence shown here is derived from an EMBL/GenBank/DDBJ whole genome shotgun (WGS) entry which is preliminary data.</text>
</comment>
<organism evidence="1 2">
    <name type="scientific">Gossypium australe</name>
    <dbReference type="NCBI Taxonomy" id="47621"/>
    <lineage>
        <taxon>Eukaryota</taxon>
        <taxon>Viridiplantae</taxon>
        <taxon>Streptophyta</taxon>
        <taxon>Embryophyta</taxon>
        <taxon>Tracheophyta</taxon>
        <taxon>Spermatophyta</taxon>
        <taxon>Magnoliopsida</taxon>
        <taxon>eudicotyledons</taxon>
        <taxon>Gunneridae</taxon>
        <taxon>Pentapetalae</taxon>
        <taxon>rosids</taxon>
        <taxon>malvids</taxon>
        <taxon>Malvales</taxon>
        <taxon>Malvaceae</taxon>
        <taxon>Malvoideae</taxon>
        <taxon>Gossypium</taxon>
    </lineage>
</organism>